<organism evidence="2 3">
    <name type="scientific">Rhizoctonia solani</name>
    <dbReference type="NCBI Taxonomy" id="456999"/>
    <lineage>
        <taxon>Eukaryota</taxon>
        <taxon>Fungi</taxon>
        <taxon>Dikarya</taxon>
        <taxon>Basidiomycota</taxon>
        <taxon>Agaricomycotina</taxon>
        <taxon>Agaricomycetes</taxon>
        <taxon>Cantharellales</taxon>
        <taxon>Ceratobasidiaceae</taxon>
        <taxon>Rhizoctonia</taxon>
    </lineage>
</organism>
<evidence type="ECO:0000313" key="3">
    <source>
        <dbReference type="Proteomes" id="UP000663850"/>
    </source>
</evidence>
<keyword evidence="1" id="KW-1133">Transmembrane helix</keyword>
<evidence type="ECO:0000256" key="1">
    <source>
        <dbReference type="SAM" id="Phobius"/>
    </source>
</evidence>
<evidence type="ECO:0000313" key="2">
    <source>
        <dbReference type="EMBL" id="CAE6479920.1"/>
    </source>
</evidence>
<dbReference type="Proteomes" id="UP000663850">
    <property type="component" value="Unassembled WGS sequence"/>
</dbReference>
<gene>
    <name evidence="2" type="ORF">RDB_LOCUS73784</name>
</gene>
<reference evidence="2" key="1">
    <citation type="submission" date="2021-01" db="EMBL/GenBank/DDBJ databases">
        <authorList>
            <person name="Kaushik A."/>
        </authorList>
    </citation>
    <scope>NUCLEOTIDE SEQUENCE</scope>
    <source>
        <strain evidence="2">Type strain: AG8-Rh-89/</strain>
    </source>
</reference>
<dbReference type="AlphaFoldDB" id="A0A8H3CD95"/>
<keyword evidence="1" id="KW-0472">Membrane</keyword>
<proteinExistence type="predicted"/>
<feature type="transmembrane region" description="Helical" evidence="1">
    <location>
        <begin position="9"/>
        <end position="28"/>
    </location>
</feature>
<protein>
    <submittedName>
        <fullName evidence="2">Uncharacterized protein</fullName>
    </submittedName>
</protein>
<dbReference type="EMBL" id="CAJMWZ010003836">
    <property type="protein sequence ID" value="CAE6479920.1"/>
    <property type="molecule type" value="Genomic_DNA"/>
</dbReference>
<keyword evidence="1" id="KW-0812">Transmembrane</keyword>
<feature type="transmembrane region" description="Helical" evidence="1">
    <location>
        <begin position="34"/>
        <end position="54"/>
    </location>
</feature>
<sequence length="123" mass="13617">MLIMERSGLFYYVINCASLLVSICLGIDEKMNNISLGSAFLICIHSMLCARILLSLHMFNNELKSSVVVTGSTTRTGSTTIQAMEWRVAGDGSYHSIGVRTGSDVPDYERQDPPLELKQLQRS</sequence>
<name>A0A8H3CD95_9AGAM</name>
<comment type="caution">
    <text evidence="2">The sequence shown here is derived from an EMBL/GenBank/DDBJ whole genome shotgun (WGS) entry which is preliminary data.</text>
</comment>
<accession>A0A8H3CD95</accession>